<dbReference type="Gene3D" id="2.60.120.260">
    <property type="entry name" value="Galactose-binding domain-like"/>
    <property type="match status" value="1"/>
</dbReference>
<evidence type="ECO:0000313" key="3">
    <source>
        <dbReference type="Proteomes" id="UP001317963"/>
    </source>
</evidence>
<dbReference type="Pfam" id="PF16841">
    <property type="entry name" value="CBM60"/>
    <property type="match status" value="1"/>
</dbReference>
<accession>A0ABY6Q7R4</accession>
<dbReference type="CDD" id="cd02795">
    <property type="entry name" value="CBM6-CBM35-CBM36_like"/>
    <property type="match status" value="1"/>
</dbReference>
<feature type="domain" description="Carbohydrate binding module xylan-binding" evidence="1">
    <location>
        <begin position="758"/>
        <end position="797"/>
    </location>
</feature>
<proteinExistence type="predicted"/>
<keyword evidence="3" id="KW-1185">Reference proteome</keyword>
<dbReference type="EMBL" id="CP036501">
    <property type="protein sequence ID" value="UZP74950.1"/>
    <property type="molecule type" value="Genomic_DNA"/>
</dbReference>
<protein>
    <submittedName>
        <fullName evidence="2">DUF1588 domain-containing protein</fullName>
    </submittedName>
</protein>
<dbReference type="Proteomes" id="UP001317963">
    <property type="component" value="Chromosome"/>
</dbReference>
<name>A0ABY6Q7R4_9GAMM</name>
<gene>
    <name evidence="2" type="ORF">E0F26_09480</name>
</gene>
<evidence type="ECO:0000313" key="2">
    <source>
        <dbReference type="EMBL" id="UZP74950.1"/>
    </source>
</evidence>
<sequence>MKITQSARTVISWSADIASQALSALTLLSVLFVGTSTPIAEASATQLTREQIAIIYMLLRDSGSSEEPSLPNPNAAADYYASTVQTQVVEAICLGCHVMNGFASSSDLVFSSGAEDENLEAIRSYLRLRNDGGETLLTKVTGGLSHGGGVQLSVGSDGYEALAELVSLLVAEGDGSGSTSEDLFFKEVLLTDAKETLRRAALILAGRLPLESELTLAQSGEEGLRSAVLGLMQGEGFHDFLIRGANDRLHTDAFVNGSFSEVSDLNGLAGDRYPMGETLWELEGAIWGYRTGIARAPLELIAHVIENDRPYSEVLTADYTMVNWFTSQVFRSDVEVGSFDDPKIFAPGQNRGSVAYDDQYFSESVPGFGTRVLEHSGFIDYPHAGVLNDLTWLHRYPTTETNRNRARARWTFYHFLGIDIETSAPRTTDPVALADTDNPTLKNPACTVCHDRLDPVAGAYQNYGNEGFYRDKWGGLDSLPDTYKYPEWFDIAEPTLYREGDTWFRDMKPPGIDNAVQPSDRVDDSLSWLAEQMVNDSRFAIAAVKFWWPALMGAEALIAPEVETDADYQARRNAFRAQELQISTLASRFRSNNLNARELMTDMILSPWFRAKAATPEASDRSVELADLGVDRLLTPEELDAKNEAILGYKWDKWEDDWLGNVKGFYTALHDRFRLYYGGIDSIGIKERGRQLTPLMANVAERQALSLACGVTALDFHDNEKLSDRRLFNMVEASTTPLSEKALSVDVTTGAYLDRGAHEIDLPLSAGTKELRIRFNNDAYDEGSGNDRNLYVDAVEIYRDNQLVTVIEGEDFQNTTGFSQTIYGDGTAMGGVEYVDLDGSWTPVAWNLWGTGYVSFNVNVATAGDYRFRIIAWGSDYGDGIPANMTATVGATNVADQTVGSEAIKAQIQHFHQLMLGETVSRSDPEVEAVYQLLLETWQERKTHTDNSHAWSSPSEECLFPRDINQSDWESGLGLDPQQMIYAWTSVMHYYLTHFDYLHE</sequence>
<dbReference type="InterPro" id="IPR031768">
    <property type="entry name" value="CBM60_xylan-bd"/>
</dbReference>
<dbReference type="RefSeq" id="WP_279241417.1">
    <property type="nucleotide sequence ID" value="NZ_CP036501.1"/>
</dbReference>
<reference evidence="2 3" key="1">
    <citation type="submission" date="2019-02" db="EMBL/GenBank/DDBJ databases">
        <title>Halieaceae_genomes.</title>
        <authorList>
            <person name="Li S.-H."/>
        </authorList>
    </citation>
    <scope>NUCLEOTIDE SEQUENCE [LARGE SCALE GENOMIC DNA]</scope>
    <source>
        <strain evidence="2 3">JH123</strain>
    </source>
</reference>
<organism evidence="2 3">
    <name type="scientific">Candidatus Paraluminiphilus aquimaris</name>
    <dbReference type="NCBI Taxonomy" id="2518994"/>
    <lineage>
        <taxon>Bacteria</taxon>
        <taxon>Pseudomonadati</taxon>
        <taxon>Pseudomonadota</taxon>
        <taxon>Gammaproteobacteria</taxon>
        <taxon>Cellvibrionales</taxon>
        <taxon>Halieaceae</taxon>
        <taxon>Candidatus Paraluminiphilus</taxon>
    </lineage>
</organism>
<evidence type="ECO:0000259" key="1">
    <source>
        <dbReference type="Pfam" id="PF16841"/>
    </source>
</evidence>